<keyword evidence="3" id="KW-0808">Transferase</keyword>
<keyword evidence="3" id="KW-0328">Glycosyltransferase</keyword>
<evidence type="ECO:0000259" key="1">
    <source>
        <dbReference type="Pfam" id="PF00534"/>
    </source>
</evidence>
<dbReference type="InterPro" id="IPR028098">
    <property type="entry name" value="Glyco_trans_4-like_N"/>
</dbReference>
<organism evidence="3">
    <name type="scientific">uncultured delta proteobacterium</name>
    <dbReference type="NCBI Taxonomy" id="34034"/>
    <lineage>
        <taxon>Bacteria</taxon>
        <taxon>Deltaproteobacteria</taxon>
        <taxon>environmental samples</taxon>
    </lineage>
</organism>
<dbReference type="Gene3D" id="3.40.50.2000">
    <property type="entry name" value="Glycogen Phosphorylase B"/>
    <property type="match status" value="2"/>
</dbReference>
<reference evidence="3" key="1">
    <citation type="submission" date="2016-04" db="EMBL/GenBank/DDBJ databases">
        <authorList>
            <person name="Evans L.H."/>
            <person name="Alamgir A."/>
            <person name="Owens N."/>
            <person name="Weber N.D."/>
            <person name="Virtaneva K."/>
            <person name="Barbian K."/>
            <person name="Babar A."/>
            <person name="Rosenke K."/>
        </authorList>
    </citation>
    <scope>NUCLEOTIDE SEQUENCE</scope>
    <source>
        <strain evidence="3">86</strain>
    </source>
</reference>
<dbReference type="AlphaFoldDB" id="A0A212KH28"/>
<evidence type="ECO:0000259" key="2">
    <source>
        <dbReference type="Pfam" id="PF13579"/>
    </source>
</evidence>
<dbReference type="Pfam" id="PF13579">
    <property type="entry name" value="Glyco_trans_4_4"/>
    <property type="match status" value="1"/>
</dbReference>
<dbReference type="PANTHER" id="PTHR45947">
    <property type="entry name" value="SULFOQUINOVOSYL TRANSFERASE SQD2"/>
    <property type="match status" value="1"/>
</dbReference>
<dbReference type="EC" id="2.4.-.-" evidence="3"/>
<dbReference type="SUPFAM" id="SSF53756">
    <property type="entry name" value="UDP-Glycosyltransferase/glycogen phosphorylase"/>
    <property type="match status" value="1"/>
</dbReference>
<dbReference type="InterPro" id="IPR050194">
    <property type="entry name" value="Glycosyltransferase_grp1"/>
</dbReference>
<sequence length="392" mass="44332">MRLLVIIPDMITDILKKGEYQPLYYNPGEFADEVHLLLTNTDTPPLGDLQRTVGKARLFLHNLPVREAWASSRLSFLTSSRLKRWAQPGVELARNIQPDLIRCHSADWNAYLAARIKKEIGIPYCVSLHINPDTNPLHRHFPAVTAAQKRRNAFYEFLEGEGLRGADKILPVYKPILPYLERHGIPEDRIQVAYNILNIYHLSEKTSYEPHHPFRLVCVGRLFDLKNPDNIIKAVAAIPDTVLTIIGDGPARPALESLTAGLGISDRVVFIPAMENDALCGFLPEQDAFVVHTEHFEINKSVLEALLTGLPVIINRREGAQVPEFEEGEFVWLVENTPEAYQKAIQIIMDNDDSREALGRKAYAHSRERWAPRKTEAEYVAIYNAILGQSHG</sequence>
<evidence type="ECO:0000313" key="3">
    <source>
        <dbReference type="EMBL" id="SBW10865.1"/>
    </source>
</evidence>
<gene>
    <name evidence="3" type="ORF">KL86DPRO_70069</name>
</gene>
<dbReference type="PANTHER" id="PTHR45947:SF3">
    <property type="entry name" value="SULFOQUINOVOSYL TRANSFERASE SQD2"/>
    <property type="match status" value="1"/>
</dbReference>
<feature type="domain" description="Glycosyltransferase subfamily 4-like N-terminal" evidence="2">
    <location>
        <begin position="33"/>
        <end position="195"/>
    </location>
</feature>
<accession>A0A212KH28</accession>
<name>A0A212KH28_9DELT</name>
<dbReference type="Pfam" id="PF00534">
    <property type="entry name" value="Glycos_transf_1"/>
    <property type="match status" value="1"/>
</dbReference>
<dbReference type="EMBL" id="FLUQ01000007">
    <property type="protein sequence ID" value="SBW10865.1"/>
    <property type="molecule type" value="Genomic_DNA"/>
</dbReference>
<dbReference type="GO" id="GO:0016757">
    <property type="term" value="F:glycosyltransferase activity"/>
    <property type="evidence" value="ECO:0007669"/>
    <property type="project" value="UniProtKB-KW"/>
</dbReference>
<dbReference type="InterPro" id="IPR001296">
    <property type="entry name" value="Glyco_trans_1"/>
</dbReference>
<protein>
    <submittedName>
        <fullName evidence="3">Putative glycosyl transferase, group 1 family protein</fullName>
        <ecNumber evidence="3">2.4.-.-</ecNumber>
    </submittedName>
</protein>
<proteinExistence type="predicted"/>
<feature type="domain" description="Glycosyl transferase family 1" evidence="1">
    <location>
        <begin position="210"/>
        <end position="364"/>
    </location>
</feature>